<dbReference type="PROSITE" id="PS50157">
    <property type="entry name" value="ZINC_FINGER_C2H2_2"/>
    <property type="match status" value="3"/>
</dbReference>
<dbReference type="GO" id="GO:0003700">
    <property type="term" value="F:DNA-binding transcription factor activity"/>
    <property type="evidence" value="ECO:0007669"/>
    <property type="project" value="InterPro"/>
</dbReference>
<evidence type="ECO:0000256" key="7">
    <source>
        <dbReference type="PROSITE-ProRule" id="PRU00042"/>
    </source>
</evidence>
<comment type="caution">
    <text evidence="10">The sequence shown here is derived from an EMBL/GenBank/DDBJ whole genome shotgun (WGS) entry which is preliminary data.</text>
</comment>
<feature type="domain" description="C2H2-type" evidence="9">
    <location>
        <begin position="352"/>
        <end position="379"/>
    </location>
</feature>
<organism evidence="10 11">
    <name type="scientific">Panicum virgatum</name>
    <name type="common">Blackwell switchgrass</name>
    <dbReference type="NCBI Taxonomy" id="38727"/>
    <lineage>
        <taxon>Eukaryota</taxon>
        <taxon>Viridiplantae</taxon>
        <taxon>Streptophyta</taxon>
        <taxon>Embryophyta</taxon>
        <taxon>Tracheophyta</taxon>
        <taxon>Spermatophyta</taxon>
        <taxon>Magnoliopsida</taxon>
        <taxon>Liliopsida</taxon>
        <taxon>Poales</taxon>
        <taxon>Poaceae</taxon>
        <taxon>PACMAD clade</taxon>
        <taxon>Panicoideae</taxon>
        <taxon>Panicodae</taxon>
        <taxon>Paniceae</taxon>
        <taxon>Panicinae</taxon>
        <taxon>Panicum</taxon>
        <taxon>Panicum sect. Hiantes</taxon>
    </lineage>
</organism>
<dbReference type="InterPro" id="IPR013087">
    <property type="entry name" value="Znf_C2H2_type"/>
</dbReference>
<keyword evidence="1" id="KW-0479">Metal-binding</keyword>
<accession>A0A8T0S159</accession>
<evidence type="ECO:0000256" key="2">
    <source>
        <dbReference type="ARBA" id="ARBA00022737"/>
    </source>
</evidence>
<feature type="region of interest" description="Disordered" evidence="8">
    <location>
        <begin position="1"/>
        <end position="63"/>
    </location>
</feature>
<name>A0A8T0S159_PANVG</name>
<dbReference type="PANTHER" id="PTHR45988">
    <property type="entry name" value="C2H2 TYPE ZINC FINGER TRANSCRIPTION FACTOR FAMILY-RELATED"/>
    <property type="match status" value="1"/>
</dbReference>
<dbReference type="GO" id="GO:0000976">
    <property type="term" value="F:transcription cis-regulatory region binding"/>
    <property type="evidence" value="ECO:0007669"/>
    <property type="project" value="TreeGrafter"/>
</dbReference>
<evidence type="ECO:0000259" key="9">
    <source>
        <dbReference type="PROSITE" id="PS50157"/>
    </source>
</evidence>
<evidence type="ECO:0000256" key="8">
    <source>
        <dbReference type="SAM" id="MobiDB-lite"/>
    </source>
</evidence>
<dbReference type="SMART" id="SM00355">
    <property type="entry name" value="ZnF_C2H2"/>
    <property type="match status" value="3"/>
</dbReference>
<dbReference type="PANTHER" id="PTHR45988:SF30">
    <property type="entry name" value="C2H2-TYPE DOMAIN-CONTAINING PROTEIN"/>
    <property type="match status" value="1"/>
</dbReference>
<reference evidence="10" key="1">
    <citation type="submission" date="2020-05" db="EMBL/GenBank/DDBJ databases">
        <title>WGS assembly of Panicum virgatum.</title>
        <authorList>
            <person name="Lovell J.T."/>
            <person name="Jenkins J."/>
            <person name="Shu S."/>
            <person name="Juenger T.E."/>
            <person name="Schmutz J."/>
        </authorList>
    </citation>
    <scope>NUCLEOTIDE SEQUENCE</scope>
    <source>
        <strain evidence="10">AP13</strain>
    </source>
</reference>
<evidence type="ECO:0000256" key="4">
    <source>
        <dbReference type="ARBA" id="ARBA00022833"/>
    </source>
</evidence>
<dbReference type="Proteomes" id="UP000823388">
    <property type="component" value="Chromosome 5N"/>
</dbReference>
<evidence type="ECO:0000313" key="10">
    <source>
        <dbReference type="EMBL" id="KAG2590556.1"/>
    </source>
</evidence>
<feature type="region of interest" description="Disordered" evidence="8">
    <location>
        <begin position="459"/>
        <end position="481"/>
    </location>
</feature>
<keyword evidence="3 7" id="KW-0863">Zinc-finger</keyword>
<dbReference type="SUPFAM" id="SSF57667">
    <property type="entry name" value="beta-beta-alpha zinc fingers"/>
    <property type="match status" value="1"/>
</dbReference>
<evidence type="ECO:0000313" key="11">
    <source>
        <dbReference type="Proteomes" id="UP000823388"/>
    </source>
</evidence>
<feature type="domain" description="C2H2-type" evidence="9">
    <location>
        <begin position="103"/>
        <end position="126"/>
    </location>
</feature>
<evidence type="ECO:0000256" key="5">
    <source>
        <dbReference type="ARBA" id="ARBA00023015"/>
    </source>
</evidence>
<feature type="domain" description="C2H2-type" evidence="9">
    <location>
        <begin position="300"/>
        <end position="327"/>
    </location>
</feature>
<evidence type="ECO:0000256" key="3">
    <source>
        <dbReference type="ARBA" id="ARBA00022771"/>
    </source>
</evidence>
<keyword evidence="4" id="KW-0862">Zinc</keyword>
<dbReference type="AlphaFoldDB" id="A0A8T0S159"/>
<sequence>MAGGSSEDRWRRPSSRCHADPRDDEPEEGEVVPGYHSDADTEEYYNRHSCSSSDSDETISDSNAACSVPASYGEATTSPSSVAANSNGAGASASSPVAARAALACPFCGKEFRSQKAVCGHMKVHAIGAHGQGIRKGKGIKRDVAVVASWGGTGKRGCSGLASRTAPSTNAESDQSMAIVVAEPKIVLQPKPLAFAAPNLLSVPMASATPTLSSSLPMASAVTNVSGQSSSAQPMHNAAMDAVVAGPANPPSEAVVHQHAAPPTSSAAAEQAPSIHQHHPSAPPPPPQPAAAGRQNPNGYTCKECNEWFPTHQGLGGHVAAHRSREVAAAAEGMLEDGAVACRPNAKLEKPHVCKFCGAAFPAGVQLGGHMRKHYAGPPIVPNKKPRLIPPPLPPPALALALPASAHADGAGASPAPAVEAAAQLGPASAVEGTPEPAPAPGVAGRVLLFGIDIGVRVQKPAAQEEGPSAAQGPASTGGEQ</sequence>
<dbReference type="PROSITE" id="PS00028">
    <property type="entry name" value="ZINC_FINGER_C2H2_1"/>
    <property type="match status" value="3"/>
</dbReference>
<dbReference type="GO" id="GO:0008270">
    <property type="term" value="F:zinc ion binding"/>
    <property type="evidence" value="ECO:0007669"/>
    <property type="project" value="UniProtKB-KW"/>
</dbReference>
<keyword evidence="5" id="KW-0805">Transcription regulation</keyword>
<gene>
    <name evidence="10" type="ORF">PVAP13_5NG409640</name>
</gene>
<protein>
    <recommendedName>
        <fullName evidence="9">C2H2-type domain-containing protein</fullName>
    </recommendedName>
</protein>
<proteinExistence type="predicted"/>
<evidence type="ECO:0000256" key="6">
    <source>
        <dbReference type="ARBA" id="ARBA00023163"/>
    </source>
</evidence>
<keyword evidence="2" id="KW-0677">Repeat</keyword>
<evidence type="ECO:0000256" key="1">
    <source>
        <dbReference type="ARBA" id="ARBA00022723"/>
    </source>
</evidence>
<dbReference type="EMBL" id="CM029046">
    <property type="protein sequence ID" value="KAG2590556.1"/>
    <property type="molecule type" value="Genomic_DNA"/>
</dbReference>
<dbReference type="Gene3D" id="3.30.160.60">
    <property type="entry name" value="Classic Zinc Finger"/>
    <property type="match status" value="1"/>
</dbReference>
<keyword evidence="11" id="KW-1185">Reference proteome</keyword>
<dbReference type="InterPro" id="IPR044653">
    <property type="entry name" value="AZF1/2/3-like"/>
</dbReference>
<keyword evidence="6" id="KW-0804">Transcription</keyword>
<dbReference type="Pfam" id="PF13894">
    <property type="entry name" value="zf-C2H2_4"/>
    <property type="match status" value="1"/>
</dbReference>
<feature type="region of interest" description="Disordered" evidence="8">
    <location>
        <begin position="244"/>
        <end position="297"/>
    </location>
</feature>
<dbReference type="InterPro" id="IPR036236">
    <property type="entry name" value="Znf_C2H2_sf"/>
</dbReference>
<dbReference type="Pfam" id="PF13912">
    <property type="entry name" value="zf-C2H2_6"/>
    <property type="match status" value="2"/>
</dbReference>
<dbReference type="GO" id="GO:0005634">
    <property type="term" value="C:nucleus"/>
    <property type="evidence" value="ECO:0007669"/>
    <property type="project" value="TreeGrafter"/>
</dbReference>
<feature type="compositionally biased region" description="Basic and acidic residues" evidence="8">
    <location>
        <begin position="1"/>
        <end position="21"/>
    </location>
</feature>